<feature type="domain" description="Pre-mRNA-splicing factor SLU7" evidence="10">
    <location>
        <begin position="141"/>
        <end position="410"/>
    </location>
</feature>
<feature type="region of interest" description="Disordered" evidence="9">
    <location>
        <begin position="500"/>
        <end position="535"/>
    </location>
</feature>
<sequence length="561" mass="63404">MASSSAVGKLSREEFRRQKDLDAARKAGTAPAALDEEGRPINPHIPQYISQAPWYLDTGAPSLSHQRRPQDDRTSNKLENWYDRGAKAGPAAKKYRKGACENCGALTHKKQDCLERPRKKGAKFTNQDIQADEIIQEVASGYDAKRDRWNGFDPSEHKKIYEEYAAIEAARQKLREEEIDNQTTTDLAAVRKVAKAGKREDKEADPDFGSSEEEDADEEKYADAADAVGQKLDTKTRITVRNLRIREDTAKYLINLDPSSAYYDPKTRSMRDAPDKNIPAEDAVFAGDNFFRHSGEAPDVQQLQLFAWQASARGNDVHLNANPTQGQLLHQEYREKKEQMKDVSKVSILAKYGGAEYLERAPKELLQGQTEDYIEYSRTGHVIKGRERAKAKTKYPEDVYVNNHTDVWGSWYDMSTGNWGYACCHSDIHISYCAGQAGIEAAKASSAQVLLSSSVNPPTDEQKEEEETEKPGERVEQNFSKKRVGEGDVKIDKDRLAYALNEEKKRKARGGGDDEDRFNKKKKPLESGSHDVTEEQLEAYRMQRRNAEDPMANYVDNENSY</sequence>
<dbReference type="EMBL" id="GL945433">
    <property type="protein sequence ID" value="EGO25229.1"/>
    <property type="molecule type" value="Genomic_DNA"/>
</dbReference>
<dbReference type="OrthoDB" id="249612at2759"/>
<evidence type="ECO:0000256" key="1">
    <source>
        <dbReference type="ARBA" id="ARBA00004123"/>
    </source>
</evidence>
<protein>
    <recommendedName>
        <fullName evidence="7">Pre-mRNA-splicing factor SLU7</fullName>
    </recommendedName>
</protein>
<comment type="subunit">
    <text evidence="7">Associated with the spliceosome.</text>
</comment>
<evidence type="ECO:0000256" key="8">
    <source>
        <dbReference type="SAM" id="Coils"/>
    </source>
</evidence>
<feature type="region of interest" description="Disordered" evidence="9">
    <location>
        <begin position="453"/>
        <end position="478"/>
    </location>
</feature>
<dbReference type="GO" id="GO:0005681">
    <property type="term" value="C:spliceosomal complex"/>
    <property type="evidence" value="ECO:0007669"/>
    <property type="project" value="UniProtKB-UniRule"/>
</dbReference>
<evidence type="ECO:0000313" key="11">
    <source>
        <dbReference type="EMBL" id="EGO25229.1"/>
    </source>
</evidence>
<dbReference type="GO" id="GO:0000398">
    <property type="term" value="P:mRNA splicing, via spliceosome"/>
    <property type="evidence" value="ECO:0007669"/>
    <property type="project" value="UniProtKB-UniRule"/>
</dbReference>
<feature type="coiled-coil region" evidence="8">
    <location>
        <begin position="157"/>
        <end position="187"/>
    </location>
</feature>
<name>F8NUK9_SERL9</name>
<keyword evidence="4 7" id="KW-0747">Spliceosome</keyword>
<dbReference type="PANTHER" id="PTHR12942:SF2">
    <property type="entry name" value="PRE-MRNA-SPLICING FACTOR SLU7"/>
    <property type="match status" value="1"/>
</dbReference>
<evidence type="ECO:0000256" key="3">
    <source>
        <dbReference type="ARBA" id="ARBA00022664"/>
    </source>
</evidence>
<dbReference type="InterPro" id="IPR021715">
    <property type="entry name" value="Slu7_dom"/>
</dbReference>
<keyword evidence="6 7" id="KW-0539">Nucleus</keyword>
<keyword evidence="3 7" id="KW-0507">mRNA processing</keyword>
<gene>
    <name evidence="11" type="ORF">SERLADRAFT_448222</name>
</gene>
<dbReference type="Proteomes" id="UP000008064">
    <property type="component" value="Unassembled WGS sequence"/>
</dbReference>
<accession>F8NUK9</accession>
<evidence type="ECO:0000256" key="6">
    <source>
        <dbReference type="ARBA" id="ARBA00023242"/>
    </source>
</evidence>
<comment type="subcellular location">
    <subcellularLocation>
        <location evidence="1 7">Nucleus</location>
    </subcellularLocation>
</comment>
<dbReference type="RefSeq" id="XP_007317351.1">
    <property type="nucleotide sequence ID" value="XM_007317289.1"/>
</dbReference>
<dbReference type="PANTHER" id="PTHR12942">
    <property type="entry name" value="STEP II SPLICING FACTOR SLU7"/>
    <property type="match status" value="1"/>
</dbReference>
<dbReference type="InterPro" id="IPR039974">
    <property type="entry name" value="Splicing_factor_SLU7"/>
</dbReference>
<dbReference type="AlphaFoldDB" id="F8NUK9"/>
<evidence type="ECO:0000259" key="10">
    <source>
        <dbReference type="Pfam" id="PF11708"/>
    </source>
</evidence>
<dbReference type="GO" id="GO:0030628">
    <property type="term" value="F:pre-mRNA 3'-splice site binding"/>
    <property type="evidence" value="ECO:0007669"/>
    <property type="project" value="UniProtKB-UniRule"/>
</dbReference>
<dbReference type="GeneID" id="18816454"/>
<dbReference type="Pfam" id="PF11708">
    <property type="entry name" value="Slu7"/>
    <property type="match status" value="1"/>
</dbReference>
<dbReference type="HOGENOM" id="CLU_019317_2_0_1"/>
<keyword evidence="8" id="KW-0175">Coiled coil</keyword>
<comment type="function">
    <text evidence="7">Involved in pre-mRNA splicing.</text>
</comment>
<feature type="region of interest" description="Disordered" evidence="9">
    <location>
        <begin position="193"/>
        <end position="227"/>
    </location>
</feature>
<dbReference type="KEGG" id="sla:SERLADRAFT_448222"/>
<evidence type="ECO:0000256" key="9">
    <source>
        <dbReference type="SAM" id="MobiDB-lite"/>
    </source>
</evidence>
<reference evidence="11" key="1">
    <citation type="submission" date="2011-04" db="EMBL/GenBank/DDBJ databases">
        <title>Evolution of plant cell wall degrading machinery underlies the functional diversity of forest fungi.</title>
        <authorList>
            <consortium name="US DOE Joint Genome Institute (JGI-PGF)"/>
            <person name="Eastwood D.C."/>
            <person name="Floudas D."/>
            <person name="Binder M."/>
            <person name="Majcherczyk A."/>
            <person name="Schneider P."/>
            <person name="Aerts A."/>
            <person name="Asiegbu F.O."/>
            <person name="Baker S.E."/>
            <person name="Barry K."/>
            <person name="Bendiksby M."/>
            <person name="Blumentritt M."/>
            <person name="Coutinho P.M."/>
            <person name="Cullen D."/>
            <person name="Cullen D."/>
            <person name="Gathman A."/>
            <person name="Goodell B."/>
            <person name="Henrissat B."/>
            <person name="Ihrmark K."/>
            <person name="Kauserud H."/>
            <person name="Kohler A."/>
            <person name="LaButti K."/>
            <person name="Lapidus A."/>
            <person name="Lavin J.L."/>
            <person name="Lee Y.-H."/>
            <person name="Lindquist E."/>
            <person name="Lilly W."/>
            <person name="Lucas S."/>
            <person name="Morin E."/>
            <person name="Murat C."/>
            <person name="Oguiza J.A."/>
            <person name="Park J."/>
            <person name="Pisabarro A.G."/>
            <person name="Riley R."/>
            <person name="Rosling A."/>
            <person name="Salamov A."/>
            <person name="Schmidt O."/>
            <person name="Schmutz J."/>
            <person name="Skrede I."/>
            <person name="Stenlid J."/>
            <person name="Wiebenga A."/>
            <person name="Xie X."/>
            <person name="Kues U."/>
            <person name="Hibbett D.S."/>
            <person name="Hoffmeister D."/>
            <person name="Hogberg N."/>
            <person name="Martin F."/>
            <person name="Grigoriev I.V."/>
            <person name="Watkinson S.C."/>
        </authorList>
    </citation>
    <scope>NUCLEOTIDE SEQUENCE</scope>
    <source>
        <strain evidence="11">S7.9</strain>
    </source>
</reference>
<keyword evidence="5 7" id="KW-0508">mRNA splicing</keyword>
<evidence type="ECO:0000256" key="4">
    <source>
        <dbReference type="ARBA" id="ARBA00022728"/>
    </source>
</evidence>
<proteinExistence type="inferred from homology"/>
<evidence type="ECO:0000256" key="7">
    <source>
        <dbReference type="RuleBase" id="RU367071"/>
    </source>
</evidence>
<feature type="compositionally biased region" description="Basic and acidic residues" evidence="9">
    <location>
        <begin position="68"/>
        <end position="85"/>
    </location>
</feature>
<organism>
    <name type="scientific">Serpula lacrymans var. lacrymans (strain S7.9)</name>
    <name type="common">Dry rot fungus</name>
    <dbReference type="NCBI Taxonomy" id="578457"/>
    <lineage>
        <taxon>Eukaryota</taxon>
        <taxon>Fungi</taxon>
        <taxon>Dikarya</taxon>
        <taxon>Basidiomycota</taxon>
        <taxon>Agaricomycotina</taxon>
        <taxon>Agaricomycetes</taxon>
        <taxon>Agaricomycetidae</taxon>
        <taxon>Boletales</taxon>
        <taxon>Coniophorineae</taxon>
        <taxon>Serpulaceae</taxon>
        <taxon>Serpula</taxon>
    </lineage>
</organism>
<comment type="similarity">
    <text evidence="2 7">Belongs to the SLU7 family.</text>
</comment>
<evidence type="ECO:0000256" key="5">
    <source>
        <dbReference type="ARBA" id="ARBA00023187"/>
    </source>
</evidence>
<feature type="region of interest" description="Disordered" evidence="9">
    <location>
        <begin position="1"/>
        <end position="85"/>
    </location>
</feature>
<feature type="compositionally biased region" description="Basic and acidic residues" evidence="9">
    <location>
        <begin position="524"/>
        <end position="533"/>
    </location>
</feature>
<feature type="compositionally biased region" description="Basic and acidic residues" evidence="9">
    <location>
        <begin position="10"/>
        <end position="25"/>
    </location>
</feature>
<feature type="compositionally biased region" description="Acidic residues" evidence="9">
    <location>
        <begin position="203"/>
        <end position="220"/>
    </location>
</feature>
<evidence type="ECO:0000256" key="2">
    <source>
        <dbReference type="ARBA" id="ARBA00007203"/>
    </source>
</evidence>